<keyword evidence="1" id="KW-0805">Transcription regulation</keyword>
<dbReference type="Pfam" id="PF22381">
    <property type="entry name" value="Staph_reg_Sar_Rot"/>
    <property type="match status" value="1"/>
</dbReference>
<keyword evidence="3" id="KW-0804">Transcription</keyword>
<organism evidence="5 6">
    <name type="scientific">Staphylococcus simiae CCM 7213 = CCUG 51256</name>
    <dbReference type="NCBI Taxonomy" id="911238"/>
    <lineage>
        <taxon>Bacteria</taxon>
        <taxon>Bacillati</taxon>
        <taxon>Bacillota</taxon>
        <taxon>Bacilli</taxon>
        <taxon>Bacillales</taxon>
        <taxon>Staphylococcaceae</taxon>
        <taxon>Staphylococcus</taxon>
    </lineage>
</organism>
<dbReference type="Proteomes" id="UP000005413">
    <property type="component" value="Unassembled WGS sequence"/>
</dbReference>
<dbReference type="Gene3D" id="1.10.10.10">
    <property type="entry name" value="Winged helix-like DNA-binding domain superfamily/Winged helix DNA-binding domain"/>
    <property type="match status" value="1"/>
</dbReference>
<feature type="domain" description="Transcriptional regulator SarA/SarZ/Rot-like helix-turn-helix" evidence="4">
    <location>
        <begin position="15"/>
        <end position="43"/>
    </location>
</feature>
<evidence type="ECO:0000313" key="5">
    <source>
        <dbReference type="EMBL" id="EHJ08624.1"/>
    </source>
</evidence>
<accession>G5JGR2</accession>
<evidence type="ECO:0000313" key="6">
    <source>
        <dbReference type="Proteomes" id="UP000005413"/>
    </source>
</evidence>
<dbReference type="GO" id="GO:0003677">
    <property type="term" value="F:DNA binding"/>
    <property type="evidence" value="ECO:0007669"/>
    <property type="project" value="UniProtKB-KW"/>
</dbReference>
<dbReference type="AlphaFoldDB" id="G5JGR2"/>
<evidence type="ECO:0000256" key="3">
    <source>
        <dbReference type="ARBA" id="ARBA00023163"/>
    </source>
</evidence>
<evidence type="ECO:0000256" key="2">
    <source>
        <dbReference type="ARBA" id="ARBA00023125"/>
    </source>
</evidence>
<dbReference type="InterPro" id="IPR055166">
    <property type="entry name" value="Transc_reg_Sar_Rot_HTH"/>
</dbReference>
<evidence type="ECO:0000256" key="1">
    <source>
        <dbReference type="ARBA" id="ARBA00023015"/>
    </source>
</evidence>
<feature type="non-terminal residue" evidence="5">
    <location>
        <position position="43"/>
    </location>
</feature>
<feature type="non-terminal residue" evidence="5">
    <location>
        <position position="1"/>
    </location>
</feature>
<dbReference type="EMBL" id="AEUN01000193">
    <property type="protein sequence ID" value="EHJ08624.1"/>
    <property type="molecule type" value="Genomic_DNA"/>
</dbReference>
<proteinExistence type="predicted"/>
<evidence type="ECO:0000259" key="4">
    <source>
        <dbReference type="Pfam" id="PF22381"/>
    </source>
</evidence>
<protein>
    <recommendedName>
        <fullName evidence="4">Transcriptional regulator SarA/SarZ/Rot-like helix-turn-helix domain-containing protein</fullName>
    </recommendedName>
</protein>
<reference evidence="5 6" key="1">
    <citation type="journal article" date="2012" name="BMC Genomics">
        <title>Comparative genomic analysis of the genus Staphylococcus including Staphylococcus aureus and its newly described sister species Staphylococcus simiae.</title>
        <authorList>
            <person name="Suzuki H."/>
            <person name="Lefebure T."/>
            <person name="Pavinski Bitar P."/>
            <person name="Stanhope M.J."/>
        </authorList>
    </citation>
    <scope>NUCLEOTIDE SEQUENCE [LARGE SCALE GENOMIC DNA]</scope>
    <source>
        <strain evidence="5 6">CCM 7213</strain>
    </source>
</reference>
<comment type="caution">
    <text evidence="5">The sequence shown here is derived from an EMBL/GenBank/DDBJ whole genome shotgun (WGS) entry which is preliminary data.</text>
</comment>
<dbReference type="InterPro" id="IPR036388">
    <property type="entry name" value="WH-like_DNA-bd_sf"/>
</dbReference>
<keyword evidence="2" id="KW-0238">DNA-binding</keyword>
<keyword evidence="6" id="KW-1185">Reference proteome</keyword>
<name>G5JGR2_9STAP</name>
<sequence length="43" mass="5191">TNNKRRFKNNCRGRGKAYYLTKALQKLKDLKLLSKKRSLHDER</sequence>
<gene>
    <name evidence="5" type="ORF">SS7213T_03175</name>
</gene>